<dbReference type="Proteomes" id="UP000027730">
    <property type="component" value="Unassembled WGS sequence"/>
</dbReference>
<dbReference type="Pfam" id="PF00534">
    <property type="entry name" value="Glycos_transf_1"/>
    <property type="match status" value="1"/>
</dbReference>
<feature type="chain" id="PRO_5001701903" description="alpha-1,3-glucan synthase" evidence="9">
    <location>
        <begin position="25"/>
        <end position="2444"/>
    </location>
</feature>
<dbReference type="EMBL" id="KL584707">
    <property type="protein sequence ID" value="KEQ74602.1"/>
    <property type="molecule type" value="Genomic_DNA"/>
</dbReference>
<dbReference type="PANTHER" id="PTHR47182">
    <property type="entry name" value="CELL WALL ALPHA-1,3-GLUCAN SYNTHASE AGS1-RELATED"/>
    <property type="match status" value="1"/>
</dbReference>
<dbReference type="Pfam" id="PF26111">
    <property type="entry name" value="Ig_Mok13"/>
    <property type="match status" value="1"/>
</dbReference>
<dbReference type="EC" id="2.4.1.183" evidence="2"/>
<dbReference type="CDD" id="cd11323">
    <property type="entry name" value="AmyAc_AGS"/>
    <property type="match status" value="1"/>
</dbReference>
<dbReference type="Pfam" id="PF26114">
    <property type="entry name" value="Ig_2_Mok13"/>
    <property type="match status" value="1"/>
</dbReference>
<dbReference type="InterPro" id="IPR013534">
    <property type="entry name" value="Starch_synth_cat_dom"/>
</dbReference>
<feature type="region of interest" description="Disordered" evidence="7">
    <location>
        <begin position="1951"/>
        <end position="1984"/>
    </location>
</feature>
<dbReference type="Pfam" id="PF00128">
    <property type="entry name" value="Alpha-amylase"/>
    <property type="match status" value="1"/>
</dbReference>
<feature type="compositionally biased region" description="Low complexity" evidence="7">
    <location>
        <begin position="1864"/>
        <end position="1876"/>
    </location>
</feature>
<keyword evidence="8" id="KW-0812">Transmembrane</keyword>
<evidence type="ECO:0000256" key="4">
    <source>
        <dbReference type="ARBA" id="ARBA00022679"/>
    </source>
</evidence>
<keyword evidence="12" id="KW-1185">Reference proteome</keyword>
<keyword evidence="4" id="KW-0808">Transferase</keyword>
<dbReference type="InterPro" id="IPR058655">
    <property type="entry name" value="Mok11-14/Ags1-like"/>
</dbReference>
<feature type="transmembrane region" description="Helical" evidence="8">
    <location>
        <begin position="2232"/>
        <end position="2252"/>
    </location>
</feature>
<keyword evidence="5" id="KW-0961">Cell wall biogenesis/degradation</keyword>
<dbReference type="FunFam" id="3.40.50.2000:FF:000058">
    <property type="entry name" value="Alpha-1,3-glucan synthase Ags1"/>
    <property type="match status" value="1"/>
</dbReference>
<dbReference type="Pfam" id="PF26108">
    <property type="entry name" value="GH_Mok13"/>
    <property type="match status" value="1"/>
</dbReference>
<feature type="domain" description="Glycosyl hydrolase family 13 catalytic" evidence="10">
    <location>
        <begin position="70"/>
        <end position="542"/>
    </location>
</feature>
<comment type="catalytic activity">
    <reaction evidence="6">
        <text>[(1-&gt;3)-alpha-D-glucosyl](n) + UDP-alpha-D-glucose = [(1-&gt;3)-alpha-D-glucosyl](n+1) + UDP + H(+)</text>
        <dbReference type="Rhea" id="RHEA:19749"/>
        <dbReference type="Rhea" id="RHEA-COMP:11150"/>
        <dbReference type="Rhea" id="RHEA-COMP:11151"/>
        <dbReference type="ChEBI" id="CHEBI:15378"/>
        <dbReference type="ChEBI" id="CHEBI:28100"/>
        <dbReference type="ChEBI" id="CHEBI:58223"/>
        <dbReference type="ChEBI" id="CHEBI:58885"/>
        <dbReference type="EC" id="2.4.1.183"/>
    </reaction>
</comment>
<evidence type="ECO:0000256" key="6">
    <source>
        <dbReference type="ARBA" id="ARBA00048960"/>
    </source>
</evidence>
<proteinExistence type="inferred from homology"/>
<dbReference type="Pfam" id="PF08323">
    <property type="entry name" value="Glyco_transf_5"/>
    <property type="match status" value="1"/>
</dbReference>
<feature type="compositionally biased region" description="Polar residues" evidence="7">
    <location>
        <begin position="1704"/>
        <end position="1723"/>
    </location>
</feature>
<evidence type="ECO:0000256" key="2">
    <source>
        <dbReference type="ARBA" id="ARBA00012688"/>
    </source>
</evidence>
<evidence type="ECO:0000256" key="1">
    <source>
        <dbReference type="ARBA" id="ARBA00006122"/>
    </source>
</evidence>
<keyword evidence="8" id="KW-0472">Membrane</keyword>
<evidence type="ECO:0000313" key="11">
    <source>
        <dbReference type="EMBL" id="KEQ74602.1"/>
    </source>
</evidence>
<accession>A0A074WXZ6</accession>
<feature type="transmembrane region" description="Helical" evidence="8">
    <location>
        <begin position="2077"/>
        <end position="2099"/>
    </location>
</feature>
<dbReference type="Gene3D" id="3.40.50.2000">
    <property type="entry name" value="Glycogen Phosphorylase B"/>
    <property type="match status" value="2"/>
</dbReference>
<reference evidence="11 12" key="1">
    <citation type="journal article" date="2014" name="BMC Genomics">
        <title>Genome sequencing of four Aureobasidium pullulans varieties: biotechnological potential, stress tolerance, and description of new species.</title>
        <authorList>
            <person name="Gostin Ar C."/>
            <person name="Ohm R.A."/>
            <person name="Kogej T."/>
            <person name="Sonjak S."/>
            <person name="Turk M."/>
            <person name="Zajc J."/>
            <person name="Zalar P."/>
            <person name="Grube M."/>
            <person name="Sun H."/>
            <person name="Han J."/>
            <person name="Sharma A."/>
            <person name="Chiniquy J."/>
            <person name="Ngan C.Y."/>
            <person name="Lipzen A."/>
            <person name="Barry K."/>
            <person name="Grigoriev I.V."/>
            <person name="Gunde-Cimerman N."/>
        </authorList>
    </citation>
    <scope>NUCLEOTIDE SEQUENCE [LARGE SCALE GENOMIC DNA]</scope>
    <source>
        <strain evidence="11 12">CBS 147.97</strain>
    </source>
</reference>
<feature type="transmembrane region" description="Helical" evidence="8">
    <location>
        <begin position="2297"/>
        <end position="2317"/>
    </location>
</feature>
<dbReference type="FunFam" id="3.20.20.80:FF:000073">
    <property type="entry name" value="Alpha-1,3-glucan synthase Ags2"/>
    <property type="match status" value="1"/>
</dbReference>
<organism evidence="11 12">
    <name type="scientific">Aureobasidium namibiae CBS 147.97</name>
    <dbReference type="NCBI Taxonomy" id="1043004"/>
    <lineage>
        <taxon>Eukaryota</taxon>
        <taxon>Fungi</taxon>
        <taxon>Dikarya</taxon>
        <taxon>Ascomycota</taxon>
        <taxon>Pezizomycotina</taxon>
        <taxon>Dothideomycetes</taxon>
        <taxon>Dothideomycetidae</taxon>
        <taxon>Dothideales</taxon>
        <taxon>Saccotheciaceae</taxon>
        <taxon>Aureobasidium</taxon>
    </lineage>
</organism>
<evidence type="ECO:0000259" key="10">
    <source>
        <dbReference type="SMART" id="SM00642"/>
    </source>
</evidence>
<comment type="similarity">
    <text evidence="1">Belongs to the glycosyltransferase group 1 family.</text>
</comment>
<keyword evidence="3" id="KW-0328">Glycosyltransferase</keyword>
<feature type="compositionally biased region" description="Acidic residues" evidence="7">
    <location>
        <begin position="1744"/>
        <end position="1765"/>
    </location>
</feature>
<dbReference type="HOGENOM" id="CLU_000488_0_0_1"/>
<feature type="transmembrane region" description="Helical" evidence="8">
    <location>
        <begin position="2417"/>
        <end position="2436"/>
    </location>
</feature>
<dbReference type="GeneID" id="25410094"/>
<keyword evidence="8" id="KW-1133">Transmembrane helix</keyword>
<dbReference type="FunFam" id="3.40.50.2000:FF:000052">
    <property type="entry name" value="Alpha-1,3-glucan synthase Ags2"/>
    <property type="match status" value="1"/>
</dbReference>
<dbReference type="STRING" id="1043004.A0A074WXZ6"/>
<dbReference type="InterPro" id="IPR058659">
    <property type="entry name" value="Mok11-13/Ags1-like_CBM"/>
</dbReference>
<protein>
    <recommendedName>
        <fullName evidence="2">alpha-1,3-glucan synthase</fullName>
        <ecNumber evidence="2">2.4.1.183</ecNumber>
    </recommendedName>
</protein>
<dbReference type="InterPro" id="IPR017853">
    <property type="entry name" value="GH"/>
</dbReference>
<dbReference type="SUPFAM" id="SSF51445">
    <property type="entry name" value="(Trans)glycosidases"/>
    <property type="match status" value="1"/>
</dbReference>
<dbReference type="GO" id="GO:0070600">
    <property type="term" value="P:fungal-type cell wall (1-&gt;3)-alpha-glucan biosynthetic process"/>
    <property type="evidence" value="ECO:0007669"/>
    <property type="project" value="TreeGrafter"/>
</dbReference>
<feature type="transmembrane region" description="Helical" evidence="8">
    <location>
        <begin position="2050"/>
        <end position="2070"/>
    </location>
</feature>
<dbReference type="InterPro" id="IPR058656">
    <property type="entry name" value="Mok11-13/Ags1-like_GH"/>
</dbReference>
<dbReference type="InterPro" id="IPR001296">
    <property type="entry name" value="Glyco_trans_1"/>
</dbReference>
<dbReference type="Gene3D" id="3.20.20.80">
    <property type="entry name" value="Glycosidases"/>
    <property type="match status" value="2"/>
</dbReference>
<feature type="transmembrane region" description="Helical" evidence="8">
    <location>
        <begin position="2337"/>
        <end position="2361"/>
    </location>
</feature>
<dbReference type="RefSeq" id="XP_013428544.1">
    <property type="nucleotide sequence ID" value="XM_013573090.1"/>
</dbReference>
<feature type="signal peptide" evidence="9">
    <location>
        <begin position="1"/>
        <end position="24"/>
    </location>
</feature>
<dbReference type="InterPro" id="IPR006047">
    <property type="entry name" value="GH13_cat_dom"/>
</dbReference>
<dbReference type="OrthoDB" id="512920at2759"/>
<gene>
    <name evidence="11" type="ORF">M436DRAFT_44178</name>
</gene>
<keyword evidence="9" id="KW-0732">Signal</keyword>
<feature type="compositionally biased region" description="Polar residues" evidence="7">
    <location>
        <begin position="1956"/>
        <end position="1970"/>
    </location>
</feature>
<feature type="region of interest" description="Disordered" evidence="7">
    <location>
        <begin position="1687"/>
        <end position="1876"/>
    </location>
</feature>
<dbReference type="InterPro" id="IPR058657">
    <property type="entry name" value="Mok11-13/Ags1-like_Ig"/>
</dbReference>
<dbReference type="GO" id="GO:0047657">
    <property type="term" value="F:alpha-1,3-glucan synthase activity"/>
    <property type="evidence" value="ECO:0007669"/>
    <property type="project" value="UniProtKB-EC"/>
</dbReference>
<dbReference type="InterPro" id="IPR058658">
    <property type="entry name" value="Mok11-13/Ags1-like_Ig_2"/>
</dbReference>
<dbReference type="SMART" id="SM00642">
    <property type="entry name" value="Aamy"/>
    <property type="match status" value="1"/>
</dbReference>
<feature type="transmembrane region" description="Helical" evidence="8">
    <location>
        <begin position="2264"/>
        <end position="2288"/>
    </location>
</feature>
<dbReference type="Pfam" id="PF26122">
    <property type="entry name" value="CBM_Mok13"/>
    <property type="match status" value="1"/>
</dbReference>
<evidence type="ECO:0000256" key="9">
    <source>
        <dbReference type="SAM" id="SignalP"/>
    </source>
</evidence>
<feature type="transmembrane region" description="Helical" evidence="8">
    <location>
        <begin position="2368"/>
        <end position="2388"/>
    </location>
</feature>
<dbReference type="PANTHER" id="PTHR47182:SF2">
    <property type="entry name" value="CELL WALL ALPHA-1,3-GLUCAN SYNTHASE AGS1"/>
    <property type="match status" value="1"/>
</dbReference>
<feature type="transmembrane region" description="Helical" evidence="8">
    <location>
        <begin position="2186"/>
        <end position="2212"/>
    </location>
</feature>
<dbReference type="CDD" id="cd03791">
    <property type="entry name" value="GT5_Glycogen_synthase_DULL1-like"/>
    <property type="match status" value="1"/>
</dbReference>
<sequence>MVYLGRSRGLLGALLLCSTRFAQSLRYDPNEKDYNLNTNQAATNPLDYSGTWQDHTFYPSPENWRFPFYTLFLDRFVNGDPSNDDINGTLFEQDIMGTTMRHGGDLAGLVDTLDYIQGMGIKGLYVAGTPFINMPWKSDSYSPLDFTLLDHHFGKLAEWRAAVDEIHRRGMYILMDNTFSTSVSQIMADLIGFDGYLNESTPFLPEEHEVVWKTERHYPDFAFGNTKTSTCVLPRFWDESGSMVKQGANSDEFSATFDKLSSESSCYDSDFDQYGDTEAFGVFPDWQRQLSKFASVQDRLREWKPSVLDKLKHLHCLTISMLDIDGFRIDKSTQATVDALADFSESIRECARSVGKENFMIAGEITGGNNFGSIYLGRGREPGQKINDLGDAVKTSNESDDKLFLRAPGKSALDASAFHYSVYRLLQRFLGMDGNLTVGYDIPANFVDGWNQMLLTNDLVNPNTGKFDPRHMYGTSNQDVFRWPTIKNGTEKMLLGLFMTTLHMPGVPLLNWGEEQALYTLDNTASNYVFGRQPISSSLAWQTHGCYQLGADIFTDFPIDAGANGCNDDSVSQDHRDPTHPVRNIIKSFYHLRTKNPILNDGWLLQSLSNLTHNVYLPGSNGTASEVGMWSVMRNQFFDGVQNLTGTLDAKPAVWLVYQNEDHTIDYTFDCSSNDTALVSVFDEEEEVRNLLSPYDTITLKRGPKKLGIDGSEKFNGCLDKLTMNPWDFRVYVRKADWIEPAPTLTKFNPGHDARILSKVGPGEKESVDVELQFSQEMDCDSITKNIIVTSTTADKSTPGLDTKSVVCGKIQDSSPPPYIGAITSAWSWKATLVDVSHGVHSLTVQNASTTGGISTGSTDHVFFRIGEAENPIVFPRTANYSSNVLSKGPDGALLLSQQAAGADKWRYSTNWRSTWSDWQDYDGSNSTVKLQPWSGTKHQKWSGEHIVLQYWNRVIGSSTHIQHADVDQKTPRRFPHLFAEGKFNQFGFDGGLRNTFELSNDAWDFHLMAEWPHEVQVNVWGMNPDGQPDQSFIYGDIDNDTVLDRLPPDALSPALINMTEFPPSPYLAYKINIDDATYRYKLIPTGSRVVQVLVFALLWSIPVLTGVISIWTYMGAFYGVKFNKIGLSMPKGMPTFWNRRKFSKLADDDGEEVGHRMRPLFLGKSHQRYDSAASGISIAAAKDKRRKVIIATMEYDIEDWSIKVKIGGLGVMAQLMGKSLTHQDLIWVIPCCGGIEYPIDQAAEPMIVTILGNPYEVQVQYHQLNNITYVLLDAPVFRKQTKTEPYPPRMDDLDSAIYYSAWNACIAEAIKRFEPDIYHINDYHGSAAPLYLLPETIPCCLSLHNAEFQGLWPMRTDQETDEVSRVYNLDKDTIEKYVQFGEVFNLLHAGVSYLRVHQKGFGAVGVSNKYGARSFARYPIFWGLKEIGKLPNPDPSDTAPWSREEEANQVITVDPAYEASRGDLRQQAQEWAGLEIDPTAELFVFVGRWSNQKGVDLIADVFPNILEKHKNVQLICVGPVIDMYGKFAALKLGVMMKKYPKRVYSKPEFTALPPFIFSGAEFALIPSRDEPFGLVAVEFGRKGALGVGARVGGLGQMPGWWFTVESTTTAHLMHQFKSAIEDALAAKTDVRAMMRARSAKQRFPVQKWVEDLNTLQSTAIRIHQREANYGLQPGRRSVSIFGNDSSISLAPSRDASPNARSVYETQPRMSPTPSGLNRTLSLGSRAGPGHHGRTPRVQITDADISENDEDPFGSEYSLDMEEEETITREEADAFTRDSERADALERLEGRGRGASLSAPQPAFMPGPRSRSPSPDPRELNRGRSRNRGSGPYLSVQTGDGTNRRASADSLLPEDAERRDRSSSRISNSSRLSTSSQLDLTTVIGGKKDYSLQKIELDFDDKTGEYYRAFETMLDKLNGKTSEKDLCIEEYLVESEKAWFKKYRDAKLGRSRDRGSSANLRNNRMSSTAYHGSRRSSSHDADERMSVGEGSMEDFLLGANYQRPSLVKRWMLTRLGDWPLYSFLLALGQIMAANSYQITLLTGGEDPKPSMIYTIGGIYIAASVIWWLLFRTMKARFVLSVPFVMYGIAFLFVGMAPFLPKGAGRNWMRNVADGVYAAASASGSLYFALNFGDEGGSPISSWVYRACIIQGTQQLYITGLFYWGRTITIATPKQKIEKDTLSSSPIMAAITLPIAGLLWVIALTLFTSLPAYYQQQPGKIPSFYKTLARRKLISWFFVAVILQNYFLSSQYGRSWQYLWSSNHAPVWVIAILVLVFFIAVWSLMLYVFGKLSKSHSWILPIFAIGLLAPRWAQQWWGTSGFGLWLPWMPGGPEAGAIAGRALWLWLGVLDAVQGVGFGMMLLQTLTRIHIGVTLISAQVLGTAVTLIAKSTAPNRNGPGDVFPDLSAGVMEAIGKPWFWVALACQLVIPVGFFKFFRKEQLSKP</sequence>
<dbReference type="Pfam" id="PF26127">
    <property type="entry name" value="12TM_Mok13"/>
    <property type="match status" value="1"/>
</dbReference>
<dbReference type="GO" id="GO:0009277">
    <property type="term" value="C:fungal-type cell wall"/>
    <property type="evidence" value="ECO:0007669"/>
    <property type="project" value="TreeGrafter"/>
</dbReference>
<dbReference type="SUPFAM" id="SSF53756">
    <property type="entry name" value="UDP-Glycosyltransferase/glycogen phosphorylase"/>
    <property type="match status" value="1"/>
</dbReference>
<evidence type="ECO:0000256" key="5">
    <source>
        <dbReference type="ARBA" id="ARBA00023316"/>
    </source>
</evidence>
<evidence type="ECO:0000313" key="12">
    <source>
        <dbReference type="Proteomes" id="UP000027730"/>
    </source>
</evidence>
<name>A0A074WXZ6_9PEZI</name>
<evidence type="ECO:0000256" key="3">
    <source>
        <dbReference type="ARBA" id="ARBA00022676"/>
    </source>
</evidence>
<evidence type="ECO:0000256" key="8">
    <source>
        <dbReference type="SAM" id="Phobius"/>
    </source>
</evidence>
<evidence type="ECO:0000256" key="7">
    <source>
        <dbReference type="SAM" id="MobiDB-lite"/>
    </source>
</evidence>
<feature type="compositionally biased region" description="Basic and acidic residues" evidence="7">
    <location>
        <begin position="1766"/>
        <end position="1792"/>
    </location>
</feature>
<dbReference type="InterPro" id="IPR058654">
    <property type="entry name" value="Mok11-14/Ags1-like_TM"/>
</dbReference>